<proteinExistence type="predicted"/>
<accession>A0AB40D094</accession>
<dbReference type="Gene3D" id="2.30.240.10">
    <property type="entry name" value="At5g01610-like"/>
    <property type="match status" value="1"/>
</dbReference>
<dbReference type="Pfam" id="PF04398">
    <property type="entry name" value="DUF538"/>
    <property type="match status" value="1"/>
</dbReference>
<dbReference type="InterPro" id="IPR036758">
    <property type="entry name" value="At5g01610-like"/>
</dbReference>
<reference evidence="2" key="1">
    <citation type="submission" date="2025-08" db="UniProtKB">
        <authorList>
            <consortium name="RefSeq"/>
        </authorList>
    </citation>
    <scope>IDENTIFICATION</scope>
</reference>
<keyword evidence="1" id="KW-1185">Reference proteome</keyword>
<dbReference type="InterPro" id="IPR007493">
    <property type="entry name" value="DUF538"/>
</dbReference>
<protein>
    <submittedName>
        <fullName evidence="2">Uncharacterized protein LOC120282805</fullName>
    </submittedName>
</protein>
<dbReference type="RefSeq" id="XP_039145585.1">
    <property type="nucleotide sequence ID" value="XM_039289651.1"/>
</dbReference>
<name>A0AB40D094_DIOCR</name>
<evidence type="ECO:0000313" key="1">
    <source>
        <dbReference type="Proteomes" id="UP001515500"/>
    </source>
</evidence>
<dbReference type="GeneID" id="120282805"/>
<dbReference type="AlphaFoldDB" id="A0AB40D094"/>
<evidence type="ECO:0000313" key="2">
    <source>
        <dbReference type="RefSeq" id="XP_039145585.1"/>
    </source>
</evidence>
<organism evidence="1 2">
    <name type="scientific">Dioscorea cayennensis subsp. rotundata</name>
    <name type="common">White Guinea yam</name>
    <name type="synonym">Dioscorea rotundata</name>
    <dbReference type="NCBI Taxonomy" id="55577"/>
    <lineage>
        <taxon>Eukaryota</taxon>
        <taxon>Viridiplantae</taxon>
        <taxon>Streptophyta</taxon>
        <taxon>Embryophyta</taxon>
        <taxon>Tracheophyta</taxon>
        <taxon>Spermatophyta</taxon>
        <taxon>Magnoliopsida</taxon>
        <taxon>Liliopsida</taxon>
        <taxon>Dioscoreales</taxon>
        <taxon>Dioscoreaceae</taxon>
        <taxon>Dioscorea</taxon>
    </lineage>
</organism>
<dbReference type="SUPFAM" id="SSF141562">
    <property type="entry name" value="At5g01610-like"/>
    <property type="match status" value="1"/>
</dbReference>
<gene>
    <name evidence="2" type="primary">LOC120282805</name>
</gene>
<dbReference type="PANTHER" id="PTHR31676:SF191">
    <property type="entry name" value="OS07G0120650 PROTEIN"/>
    <property type="match status" value="1"/>
</dbReference>
<dbReference type="PANTHER" id="PTHR31676">
    <property type="entry name" value="T31J12.3 PROTEIN-RELATED"/>
    <property type="match status" value="1"/>
</dbReference>
<dbReference type="Proteomes" id="UP001515500">
    <property type="component" value="Chromosome 18"/>
</dbReference>
<sequence>MYCRGVIALKASVLQSFSYLLASISSQESIHIETHTVASQTIQSYRNGADIYNGDAFCKKKAIQLLKEIGLPNGLFPLDDIEEFGYNHEAGFVWLIQKKKKDHTFKKIKRAVSYAPEVTAFNEKGKMKKMTGVKMKELMLCLSIVDMYIDDPASKKITFKTGTSLSDSFPVSAFEFEE</sequence>